<keyword evidence="4 5" id="KW-0472">Membrane</keyword>
<dbReference type="SUPFAM" id="SSF161084">
    <property type="entry name" value="MAPEG domain-like"/>
    <property type="match status" value="1"/>
</dbReference>
<evidence type="ECO:0000256" key="1">
    <source>
        <dbReference type="ARBA" id="ARBA00004370"/>
    </source>
</evidence>
<feature type="transmembrane region" description="Helical" evidence="5">
    <location>
        <begin position="71"/>
        <end position="99"/>
    </location>
</feature>
<keyword evidence="2 5" id="KW-0812">Transmembrane</keyword>
<dbReference type="RefSeq" id="WP_210209167.1">
    <property type="nucleotide sequence ID" value="NZ_QXDF01000001.1"/>
</dbReference>
<dbReference type="GO" id="GO:0016020">
    <property type="term" value="C:membrane"/>
    <property type="evidence" value="ECO:0007669"/>
    <property type="project" value="UniProtKB-SubCell"/>
</dbReference>
<dbReference type="InterPro" id="IPR023352">
    <property type="entry name" value="MAPEG-like_dom_sf"/>
</dbReference>
<evidence type="ECO:0000256" key="3">
    <source>
        <dbReference type="ARBA" id="ARBA00022989"/>
    </source>
</evidence>
<dbReference type="InterPro" id="IPR001129">
    <property type="entry name" value="Membr-assoc_MAPEG"/>
</dbReference>
<accession>A0A397Q7B9</accession>
<protein>
    <submittedName>
        <fullName evidence="6">Putative MAPEG superfamily protein</fullName>
    </submittedName>
</protein>
<evidence type="ECO:0000256" key="5">
    <source>
        <dbReference type="SAM" id="Phobius"/>
    </source>
</evidence>
<reference evidence="6 7" key="1">
    <citation type="submission" date="2018-08" db="EMBL/GenBank/DDBJ databases">
        <title>Genomic Encyclopedia of Archaeal and Bacterial Type Strains, Phase II (KMG-II): from individual species to whole genera.</title>
        <authorList>
            <person name="Goeker M."/>
        </authorList>
    </citation>
    <scope>NUCLEOTIDE SEQUENCE [LARGE SCALE GENOMIC DNA]</scope>
    <source>
        <strain evidence="6 7">DSM 5002</strain>
    </source>
</reference>
<dbReference type="EMBL" id="QXDF01000001">
    <property type="protein sequence ID" value="RIA56379.1"/>
    <property type="molecule type" value="Genomic_DNA"/>
</dbReference>
<comment type="subcellular location">
    <subcellularLocation>
        <location evidence="1">Membrane</location>
    </subcellularLocation>
</comment>
<feature type="transmembrane region" description="Helical" evidence="5">
    <location>
        <begin position="7"/>
        <end position="29"/>
    </location>
</feature>
<dbReference type="Gene3D" id="1.20.120.550">
    <property type="entry name" value="Membrane associated eicosanoid/glutathione metabolism-like domain"/>
    <property type="match status" value="1"/>
</dbReference>
<sequence>MGGDLTIELTVLVLAVLLAYAQLTIYAIYANRDYGPDYTMSPRDSAPARPASVMTGRLRRAYENHLESLPWFAIAVLVAQVSGTTSWITAAASLIYLAARIVYIPCYALGWRLRSLVWSVAALAILVILGDILI</sequence>
<feature type="transmembrane region" description="Helical" evidence="5">
    <location>
        <begin position="111"/>
        <end position="133"/>
    </location>
</feature>
<keyword evidence="7" id="KW-1185">Reference proteome</keyword>
<evidence type="ECO:0000313" key="7">
    <source>
        <dbReference type="Proteomes" id="UP000266273"/>
    </source>
</evidence>
<dbReference type="PANTHER" id="PTHR35371">
    <property type="entry name" value="INNER MEMBRANE PROTEIN"/>
    <property type="match status" value="1"/>
</dbReference>
<organism evidence="6 7">
    <name type="scientific">Dichotomicrobium thermohalophilum</name>
    <dbReference type="NCBI Taxonomy" id="933063"/>
    <lineage>
        <taxon>Bacteria</taxon>
        <taxon>Pseudomonadati</taxon>
        <taxon>Pseudomonadota</taxon>
        <taxon>Alphaproteobacteria</taxon>
        <taxon>Hyphomicrobiales</taxon>
        <taxon>Hyphomicrobiaceae</taxon>
        <taxon>Dichotomicrobium</taxon>
    </lineage>
</organism>
<comment type="caution">
    <text evidence="6">The sequence shown here is derived from an EMBL/GenBank/DDBJ whole genome shotgun (WGS) entry which is preliminary data.</text>
</comment>
<dbReference type="Proteomes" id="UP000266273">
    <property type="component" value="Unassembled WGS sequence"/>
</dbReference>
<evidence type="ECO:0000256" key="2">
    <source>
        <dbReference type="ARBA" id="ARBA00022692"/>
    </source>
</evidence>
<evidence type="ECO:0000256" key="4">
    <source>
        <dbReference type="ARBA" id="ARBA00023136"/>
    </source>
</evidence>
<evidence type="ECO:0000313" key="6">
    <source>
        <dbReference type="EMBL" id="RIA56379.1"/>
    </source>
</evidence>
<proteinExistence type="predicted"/>
<name>A0A397Q7B9_9HYPH</name>
<keyword evidence="3 5" id="KW-1133">Transmembrane helix</keyword>
<dbReference type="PANTHER" id="PTHR35371:SF1">
    <property type="entry name" value="BLR7753 PROTEIN"/>
    <property type="match status" value="1"/>
</dbReference>
<gene>
    <name evidence="6" type="ORF">BXY53_1485</name>
</gene>
<dbReference type="Pfam" id="PF01124">
    <property type="entry name" value="MAPEG"/>
    <property type="match status" value="1"/>
</dbReference>
<dbReference type="AlphaFoldDB" id="A0A397Q7B9"/>